<feature type="binding site" evidence="3">
    <location>
        <position position="95"/>
    </location>
    <ligand>
        <name>substrate</name>
    </ligand>
</feature>
<evidence type="ECO:0000256" key="2">
    <source>
        <dbReference type="PIRSR" id="PIRSR605511-1"/>
    </source>
</evidence>
<dbReference type="Pfam" id="PF08450">
    <property type="entry name" value="SGL"/>
    <property type="match status" value="1"/>
</dbReference>
<dbReference type="InterPro" id="IPR011042">
    <property type="entry name" value="6-blade_b-propeller_TolB-like"/>
</dbReference>
<evidence type="ECO:0000256" key="3">
    <source>
        <dbReference type="PIRSR" id="PIRSR605511-2"/>
    </source>
</evidence>
<dbReference type="EMBL" id="RBWV01000010">
    <property type="protein sequence ID" value="RKS77481.1"/>
    <property type="molecule type" value="Genomic_DNA"/>
</dbReference>
<dbReference type="GO" id="GO:0005509">
    <property type="term" value="F:calcium ion binding"/>
    <property type="evidence" value="ECO:0007669"/>
    <property type="project" value="TreeGrafter"/>
</dbReference>
<dbReference type="InterPro" id="IPR005511">
    <property type="entry name" value="SMP-30"/>
</dbReference>
<evidence type="ECO:0000256" key="1">
    <source>
        <dbReference type="ARBA" id="ARBA00008853"/>
    </source>
</evidence>
<dbReference type="RefSeq" id="WP_121192517.1">
    <property type="nucleotide sequence ID" value="NZ_RBWV01000010.1"/>
</dbReference>
<keyword evidence="6" id="KW-1185">Reference proteome</keyword>
<keyword evidence="3" id="KW-0479">Metal-binding</keyword>
<dbReference type="PANTHER" id="PTHR10907">
    <property type="entry name" value="REGUCALCIN"/>
    <property type="match status" value="1"/>
</dbReference>
<dbReference type="GO" id="GO:0004341">
    <property type="term" value="F:gluconolactonase activity"/>
    <property type="evidence" value="ECO:0007669"/>
    <property type="project" value="TreeGrafter"/>
</dbReference>
<reference evidence="5 6" key="1">
    <citation type="submission" date="2018-10" db="EMBL/GenBank/DDBJ databases">
        <title>Genomic Encyclopedia of Archaeal and Bacterial Type Strains, Phase II (KMG-II): from individual species to whole genera.</title>
        <authorList>
            <person name="Goeker M."/>
        </authorList>
    </citation>
    <scope>NUCLEOTIDE SEQUENCE [LARGE SCALE GENOMIC DNA]</scope>
    <source>
        <strain evidence="5 6">RP-AC37</strain>
    </source>
</reference>
<name>A0A420XRP8_9ACTN</name>
<comment type="similarity">
    <text evidence="1">Belongs to the SMP-30/CGR1 family.</text>
</comment>
<organism evidence="5 6">
    <name type="scientific">Motilibacter peucedani</name>
    <dbReference type="NCBI Taxonomy" id="598650"/>
    <lineage>
        <taxon>Bacteria</taxon>
        <taxon>Bacillati</taxon>
        <taxon>Actinomycetota</taxon>
        <taxon>Actinomycetes</taxon>
        <taxon>Motilibacterales</taxon>
        <taxon>Motilibacteraceae</taxon>
        <taxon>Motilibacter</taxon>
    </lineage>
</organism>
<feature type="active site" description="Proton donor/acceptor" evidence="2">
    <location>
        <position position="192"/>
    </location>
</feature>
<proteinExistence type="inferred from homology"/>
<dbReference type="GO" id="GO:0019853">
    <property type="term" value="P:L-ascorbic acid biosynthetic process"/>
    <property type="evidence" value="ECO:0007669"/>
    <property type="project" value="TreeGrafter"/>
</dbReference>
<dbReference type="PRINTS" id="PR01790">
    <property type="entry name" value="SMP30FAMILY"/>
</dbReference>
<accession>A0A420XRP8</accession>
<dbReference type="InterPro" id="IPR013658">
    <property type="entry name" value="SGL"/>
</dbReference>
<keyword evidence="3" id="KW-0862">Zinc</keyword>
<protein>
    <submittedName>
        <fullName evidence="5">Sugar lactone lactonase YvrE</fullName>
    </submittedName>
</protein>
<feature type="binding site" evidence="3">
    <location>
        <position position="192"/>
    </location>
    <ligand>
        <name>a divalent metal cation</name>
        <dbReference type="ChEBI" id="CHEBI:60240"/>
    </ligand>
</feature>
<comment type="caution">
    <text evidence="5">The sequence shown here is derived from an EMBL/GenBank/DDBJ whole genome shotgun (WGS) entry which is preliminary data.</text>
</comment>
<feature type="domain" description="SMP-30/Gluconolactonase/LRE-like region" evidence="4">
    <location>
        <begin position="14"/>
        <end position="250"/>
    </location>
</feature>
<dbReference type="Gene3D" id="2.120.10.30">
    <property type="entry name" value="TolB, C-terminal domain"/>
    <property type="match status" value="1"/>
</dbReference>
<gene>
    <name evidence="5" type="ORF">CLV35_1167</name>
</gene>
<sequence length="282" mass="29750">MRAERVTDRVTYHGEGAVWSSAWGGLRFVDMHAGDLMSLAAAGTVTREHLGELAACVRPRVGGGMVAAVKRGFMLEDPDGTRHTLPELWSDTGIRMNEGGCDPAGSFYCGSMSYSLEPGAGSVYRLSPGGKVDVALTGVTIPNGFAFSPDHLTAYHAETTTGEVRAYNWSVEDGLTNGRPFARIPDDAGAPDGLTVDSEGGLWVALWQGGAVWHFDSAGRHDETVEVGASQVTSCALGGDGLDELWITTSWEGMDEDAEPVAGSLFRAQVGVKGLEPLPYAG</sequence>
<evidence type="ECO:0000313" key="5">
    <source>
        <dbReference type="EMBL" id="RKS77481.1"/>
    </source>
</evidence>
<feature type="binding site" evidence="3">
    <location>
        <position position="15"/>
    </location>
    <ligand>
        <name>a divalent metal cation</name>
        <dbReference type="ChEBI" id="CHEBI:60240"/>
    </ligand>
</feature>
<evidence type="ECO:0000259" key="4">
    <source>
        <dbReference type="Pfam" id="PF08450"/>
    </source>
</evidence>
<feature type="binding site" evidence="3">
    <location>
        <position position="97"/>
    </location>
    <ligand>
        <name>substrate</name>
    </ligand>
</feature>
<dbReference type="SUPFAM" id="SSF63829">
    <property type="entry name" value="Calcium-dependent phosphotriesterase"/>
    <property type="match status" value="1"/>
</dbReference>
<dbReference type="Proteomes" id="UP000281955">
    <property type="component" value="Unassembled WGS sequence"/>
</dbReference>
<evidence type="ECO:0000313" key="6">
    <source>
        <dbReference type="Proteomes" id="UP000281955"/>
    </source>
</evidence>
<comment type="cofactor">
    <cofactor evidence="3">
        <name>Zn(2+)</name>
        <dbReference type="ChEBI" id="CHEBI:29105"/>
    </cofactor>
    <text evidence="3">Binds 1 divalent metal cation per subunit.</text>
</comment>
<dbReference type="InParanoid" id="A0A420XRP8"/>
<dbReference type="AlphaFoldDB" id="A0A420XRP8"/>
<dbReference type="OrthoDB" id="2633250at2"/>
<dbReference type="PANTHER" id="PTHR10907:SF47">
    <property type="entry name" value="REGUCALCIN"/>
    <property type="match status" value="1"/>
</dbReference>
<feature type="binding site" evidence="3">
    <location>
        <position position="143"/>
    </location>
    <ligand>
        <name>a divalent metal cation</name>
        <dbReference type="ChEBI" id="CHEBI:60240"/>
    </ligand>
</feature>